<gene>
    <name evidence="2" type="ORF">OESDEN_02754</name>
</gene>
<name>A0A0B1TJ46_OESDE</name>
<dbReference type="EMBL" id="KN549483">
    <property type="protein sequence ID" value="KHJ97269.1"/>
    <property type="molecule type" value="Genomic_DNA"/>
</dbReference>
<keyword evidence="1" id="KW-0812">Transmembrane</keyword>
<keyword evidence="1" id="KW-0472">Membrane</keyword>
<feature type="transmembrane region" description="Helical" evidence="1">
    <location>
        <begin position="12"/>
        <end position="31"/>
    </location>
</feature>
<feature type="non-terminal residue" evidence="2">
    <location>
        <position position="1"/>
    </location>
</feature>
<evidence type="ECO:0000313" key="3">
    <source>
        <dbReference type="Proteomes" id="UP000053660"/>
    </source>
</evidence>
<sequence>LCGFATYEFATFLGYPLSAISVLLLVGYLICFSSSCCSSKTLINALAMVVSTDLVLKLAVVIAIYLLVHRVLQKDYGALWLILAAVFCCLLNVAFFYFL</sequence>
<accession>A0A0B1TJ46</accession>
<evidence type="ECO:0000313" key="2">
    <source>
        <dbReference type="EMBL" id="KHJ97269.1"/>
    </source>
</evidence>
<keyword evidence="1" id="KW-1133">Transmembrane helix</keyword>
<dbReference type="AlphaFoldDB" id="A0A0B1TJ46"/>
<dbReference type="Proteomes" id="UP000053660">
    <property type="component" value="Unassembled WGS sequence"/>
</dbReference>
<organism evidence="2 3">
    <name type="scientific">Oesophagostomum dentatum</name>
    <name type="common">Nodular worm</name>
    <dbReference type="NCBI Taxonomy" id="61180"/>
    <lineage>
        <taxon>Eukaryota</taxon>
        <taxon>Metazoa</taxon>
        <taxon>Ecdysozoa</taxon>
        <taxon>Nematoda</taxon>
        <taxon>Chromadorea</taxon>
        <taxon>Rhabditida</taxon>
        <taxon>Rhabditina</taxon>
        <taxon>Rhabditomorpha</taxon>
        <taxon>Strongyloidea</taxon>
        <taxon>Strongylidae</taxon>
        <taxon>Oesophagostomum</taxon>
    </lineage>
</organism>
<feature type="transmembrane region" description="Helical" evidence="1">
    <location>
        <begin position="78"/>
        <end position="98"/>
    </location>
</feature>
<evidence type="ECO:0000256" key="1">
    <source>
        <dbReference type="SAM" id="Phobius"/>
    </source>
</evidence>
<feature type="transmembrane region" description="Helical" evidence="1">
    <location>
        <begin position="43"/>
        <end position="66"/>
    </location>
</feature>
<keyword evidence="3" id="KW-1185">Reference proteome</keyword>
<reference evidence="2 3" key="1">
    <citation type="submission" date="2014-03" db="EMBL/GenBank/DDBJ databases">
        <title>Draft genome of the hookworm Oesophagostomum dentatum.</title>
        <authorList>
            <person name="Mitreva M."/>
        </authorList>
    </citation>
    <scope>NUCLEOTIDE SEQUENCE [LARGE SCALE GENOMIC DNA]</scope>
    <source>
        <strain evidence="2 3">OD-Hann</strain>
    </source>
</reference>
<protein>
    <submittedName>
        <fullName evidence="2">Uncharacterized protein</fullName>
    </submittedName>
</protein>
<proteinExistence type="predicted"/>